<sequence length="483" mass="57563">MLKNSKTIIKEKIIQYDDETKKLIKAILKDYHKLLNDKEKWEEKKKNIVANIRACFDYLIIPENILKKITVKDRISYKKIQQELAYELEVSMSSEIEKTRIFYEKDVEKLNKELKSLEKITNEKYDTINLEECSDILSLNRVHVDKIIKQLKDSAKRVIDESILPIDLDYSQKEKVLLNLRPLIEKKIMSEACWSEYKKIIEEQQKILEKIKLVYDDLVKLRYIIKTEIPNETIFALGFIEDRDILNGAKILSNILSRRTQLYIDMIQELPDNIKEEFKNYRNTGLYMHIGSLIKYYEVSNKKSLSLNDSRCFRNYIDNLKIIYQDTKLIEIEMLPKDYTNIEIFMDLLQIKDKDLAELLGISSSEFSRIKNSNNKKINALLAEKLSILYKALEQYFDNKITIPSQNIMKGNKIVAMFFDCGHKKQIFDQYREYYNKKARELNLLKVNRKYDYLIKHLNFLEANIEKLKKEDFEAIQRLLKFK</sequence>
<evidence type="ECO:0000313" key="2">
    <source>
        <dbReference type="EMBL" id="RGQ81789.1"/>
    </source>
</evidence>
<evidence type="ECO:0000256" key="1">
    <source>
        <dbReference type="SAM" id="Coils"/>
    </source>
</evidence>
<keyword evidence="1" id="KW-0175">Coiled coil</keyword>
<dbReference type="AlphaFoldDB" id="A0A412CDF9"/>
<dbReference type="EMBL" id="QRTP01000018">
    <property type="protein sequence ID" value="RGQ81789.1"/>
    <property type="molecule type" value="Genomic_DNA"/>
</dbReference>
<evidence type="ECO:0000313" key="3">
    <source>
        <dbReference type="Proteomes" id="UP000286147"/>
    </source>
</evidence>
<reference evidence="2 3" key="1">
    <citation type="submission" date="2018-08" db="EMBL/GenBank/DDBJ databases">
        <title>A genome reference for cultivated species of the human gut microbiota.</title>
        <authorList>
            <person name="Zou Y."/>
            <person name="Xue W."/>
            <person name="Luo G."/>
        </authorList>
    </citation>
    <scope>NUCLEOTIDE SEQUENCE [LARGE SCALE GENOMIC DNA]</scope>
    <source>
        <strain evidence="2 3">AF27-12</strain>
    </source>
</reference>
<feature type="coiled-coil region" evidence="1">
    <location>
        <begin position="24"/>
        <end position="51"/>
    </location>
</feature>
<feature type="coiled-coil region" evidence="1">
    <location>
        <begin position="93"/>
        <end position="127"/>
    </location>
</feature>
<accession>A0A412CDF9</accession>
<gene>
    <name evidence="2" type="ORF">DWY77_07750</name>
</gene>
<name>A0A412CDF9_9FIRM</name>
<dbReference type="Proteomes" id="UP000286147">
    <property type="component" value="Unassembled WGS sequence"/>
</dbReference>
<comment type="caution">
    <text evidence="2">The sequence shown here is derived from an EMBL/GenBank/DDBJ whole genome shotgun (WGS) entry which is preliminary data.</text>
</comment>
<feature type="coiled-coil region" evidence="1">
    <location>
        <begin position="451"/>
        <end position="478"/>
    </location>
</feature>
<organism evidence="2 3">
    <name type="scientific">Megamonas rupellensis</name>
    <dbReference type="NCBI Taxonomy" id="491921"/>
    <lineage>
        <taxon>Bacteria</taxon>
        <taxon>Bacillati</taxon>
        <taxon>Bacillota</taxon>
        <taxon>Negativicutes</taxon>
        <taxon>Selenomonadales</taxon>
        <taxon>Selenomonadaceae</taxon>
        <taxon>Megamonas</taxon>
    </lineage>
</organism>
<dbReference type="RefSeq" id="WP_118036097.1">
    <property type="nucleotide sequence ID" value="NZ_QRTP01000018.1"/>
</dbReference>
<protein>
    <submittedName>
        <fullName evidence="2">Uncharacterized protein</fullName>
    </submittedName>
</protein>
<proteinExistence type="predicted"/>